<gene>
    <name evidence="1" type="ORF">GWI33_021024</name>
</gene>
<dbReference type="Proteomes" id="UP000625711">
    <property type="component" value="Unassembled WGS sequence"/>
</dbReference>
<proteinExistence type="predicted"/>
<dbReference type="AlphaFoldDB" id="A0A834HVH7"/>
<sequence>MATPRCSTRISVWRVREHEENLSLHNTISFIISPGEAAVERTLNTTPGWRTTLQYTYAEVRNGGCEHEDCEPGGADEGSPETQRIPQEKVFCREKKIRILVECKDHRNEERVYQQRRITTRTNVTRLGTEEAEGNHV</sequence>
<name>A0A834HVH7_RHYFE</name>
<evidence type="ECO:0000313" key="1">
    <source>
        <dbReference type="EMBL" id="KAF7265570.1"/>
    </source>
</evidence>
<dbReference type="EMBL" id="JAACXV010014605">
    <property type="protein sequence ID" value="KAF7265570.1"/>
    <property type="molecule type" value="Genomic_DNA"/>
</dbReference>
<organism evidence="1 2">
    <name type="scientific">Rhynchophorus ferrugineus</name>
    <name type="common">Red palm weevil</name>
    <name type="synonym">Curculio ferrugineus</name>
    <dbReference type="NCBI Taxonomy" id="354439"/>
    <lineage>
        <taxon>Eukaryota</taxon>
        <taxon>Metazoa</taxon>
        <taxon>Ecdysozoa</taxon>
        <taxon>Arthropoda</taxon>
        <taxon>Hexapoda</taxon>
        <taxon>Insecta</taxon>
        <taxon>Pterygota</taxon>
        <taxon>Neoptera</taxon>
        <taxon>Endopterygota</taxon>
        <taxon>Coleoptera</taxon>
        <taxon>Polyphaga</taxon>
        <taxon>Cucujiformia</taxon>
        <taxon>Curculionidae</taxon>
        <taxon>Dryophthorinae</taxon>
        <taxon>Rhynchophorus</taxon>
    </lineage>
</organism>
<evidence type="ECO:0000313" key="2">
    <source>
        <dbReference type="Proteomes" id="UP000625711"/>
    </source>
</evidence>
<keyword evidence="2" id="KW-1185">Reference proteome</keyword>
<protein>
    <submittedName>
        <fullName evidence="1">Uncharacterized protein</fullName>
    </submittedName>
</protein>
<reference evidence="1" key="1">
    <citation type="submission" date="2020-08" db="EMBL/GenBank/DDBJ databases">
        <title>Genome sequencing and assembly of the red palm weevil Rhynchophorus ferrugineus.</title>
        <authorList>
            <person name="Dias G.B."/>
            <person name="Bergman C.M."/>
            <person name="Manee M."/>
        </authorList>
    </citation>
    <scope>NUCLEOTIDE SEQUENCE</scope>
    <source>
        <strain evidence="1">AA-2017</strain>
        <tissue evidence="1">Whole larva</tissue>
    </source>
</reference>
<accession>A0A834HVH7</accession>
<comment type="caution">
    <text evidence="1">The sequence shown here is derived from an EMBL/GenBank/DDBJ whole genome shotgun (WGS) entry which is preliminary data.</text>
</comment>